<gene>
    <name evidence="3" type="ORF">KIW84_021935</name>
</gene>
<dbReference type="GO" id="GO:0019783">
    <property type="term" value="F:ubiquitin-like protein peptidase activity"/>
    <property type="evidence" value="ECO:0007669"/>
    <property type="project" value="TreeGrafter"/>
</dbReference>
<dbReference type="Gramene" id="Psat2g061600.2">
    <property type="protein sequence ID" value="Psat2g061600.2.cds"/>
    <property type="gene ID" value="Psat2g061600"/>
</dbReference>
<feature type="domain" description="UFSP1/2/DUB catalytic" evidence="2">
    <location>
        <begin position="117"/>
        <end position="228"/>
    </location>
</feature>
<evidence type="ECO:0000313" key="4">
    <source>
        <dbReference type="Proteomes" id="UP001058974"/>
    </source>
</evidence>
<dbReference type="InterPro" id="IPR012462">
    <property type="entry name" value="UFSP1/2_DUB_cat"/>
</dbReference>
<evidence type="ECO:0000259" key="2">
    <source>
        <dbReference type="Pfam" id="PF07910"/>
    </source>
</evidence>
<keyword evidence="4" id="KW-1185">Reference proteome</keyword>
<dbReference type="PANTHER" id="PTHR48153">
    <property type="entry name" value="UFM1-SPECIFIC PROTEASE 2"/>
    <property type="match status" value="1"/>
</dbReference>
<dbReference type="Pfam" id="PF07910">
    <property type="entry name" value="Peptidase_C78"/>
    <property type="match status" value="2"/>
</dbReference>
<reference evidence="3 4" key="1">
    <citation type="journal article" date="2022" name="Nat. Genet.">
        <title>Improved pea reference genome and pan-genome highlight genomic features and evolutionary characteristics.</title>
        <authorList>
            <person name="Yang T."/>
            <person name="Liu R."/>
            <person name="Luo Y."/>
            <person name="Hu S."/>
            <person name="Wang D."/>
            <person name="Wang C."/>
            <person name="Pandey M.K."/>
            <person name="Ge S."/>
            <person name="Xu Q."/>
            <person name="Li N."/>
            <person name="Li G."/>
            <person name="Huang Y."/>
            <person name="Saxena R.K."/>
            <person name="Ji Y."/>
            <person name="Li M."/>
            <person name="Yan X."/>
            <person name="He Y."/>
            <person name="Liu Y."/>
            <person name="Wang X."/>
            <person name="Xiang C."/>
            <person name="Varshney R.K."/>
            <person name="Ding H."/>
            <person name="Gao S."/>
            <person name="Zong X."/>
        </authorList>
    </citation>
    <scope>NUCLEOTIDE SEQUENCE [LARGE SCALE GENOMIC DNA]</scope>
    <source>
        <strain evidence="3 4">cv. Zhongwan 6</strain>
    </source>
</reference>
<dbReference type="Gramene" id="Psat2g061600.1">
    <property type="protein sequence ID" value="Psat2g061600.1.cds"/>
    <property type="gene ID" value="Psat2g061600"/>
</dbReference>
<dbReference type="OrthoDB" id="288987at2759"/>
<dbReference type="EMBL" id="JAMSHJ010000002">
    <property type="protein sequence ID" value="KAI5435310.1"/>
    <property type="molecule type" value="Genomic_DNA"/>
</dbReference>
<dbReference type="Proteomes" id="UP001058974">
    <property type="component" value="Chromosome 2"/>
</dbReference>
<accession>A0A9D4YD44</accession>
<evidence type="ECO:0000256" key="1">
    <source>
        <dbReference type="ARBA" id="ARBA00022801"/>
    </source>
</evidence>
<keyword evidence="1" id="KW-0378">Hydrolase</keyword>
<name>A0A9D4YD44_PEA</name>
<feature type="domain" description="UFSP1/2/DUB catalytic" evidence="2">
    <location>
        <begin position="307"/>
        <end position="415"/>
    </location>
</feature>
<proteinExistence type="predicted"/>
<dbReference type="Gramene" id="Psat02G0193500-T1">
    <property type="protein sequence ID" value="KAI5435310.1"/>
    <property type="gene ID" value="KIW84_021935"/>
</dbReference>
<dbReference type="Gramene" id="PSAT_LOCUS9687_t1">
    <property type="protein sequence ID" value="CAL5189584.1"/>
    <property type="gene ID" value="PSAT_LOCUS9687"/>
</dbReference>
<organism evidence="3 4">
    <name type="scientific">Pisum sativum</name>
    <name type="common">Garden pea</name>
    <name type="synonym">Lathyrus oleraceus</name>
    <dbReference type="NCBI Taxonomy" id="3888"/>
    <lineage>
        <taxon>Eukaryota</taxon>
        <taxon>Viridiplantae</taxon>
        <taxon>Streptophyta</taxon>
        <taxon>Embryophyta</taxon>
        <taxon>Tracheophyta</taxon>
        <taxon>Spermatophyta</taxon>
        <taxon>Magnoliopsida</taxon>
        <taxon>eudicotyledons</taxon>
        <taxon>Gunneridae</taxon>
        <taxon>Pentapetalae</taxon>
        <taxon>rosids</taxon>
        <taxon>fabids</taxon>
        <taxon>Fabales</taxon>
        <taxon>Fabaceae</taxon>
        <taxon>Papilionoideae</taxon>
        <taxon>50 kb inversion clade</taxon>
        <taxon>NPAAA clade</taxon>
        <taxon>Hologalegina</taxon>
        <taxon>IRL clade</taxon>
        <taxon>Fabeae</taxon>
        <taxon>Lathyrus</taxon>
    </lineage>
</organism>
<comment type="caution">
    <text evidence="3">The sequence shown here is derived from an EMBL/GenBank/DDBJ whole genome shotgun (WGS) entry which is preliminary data.</text>
</comment>
<protein>
    <recommendedName>
        <fullName evidence="2">UFSP1/2/DUB catalytic domain-containing protein</fullName>
    </recommendedName>
</protein>
<evidence type="ECO:0000313" key="3">
    <source>
        <dbReference type="EMBL" id="KAI5435310.1"/>
    </source>
</evidence>
<dbReference type="Gene3D" id="3.90.70.130">
    <property type="match status" value="2"/>
</dbReference>
<dbReference type="AlphaFoldDB" id="A0A9D4YD44"/>
<dbReference type="PANTHER" id="PTHR48153:SF4">
    <property type="entry name" value="UBIQUITIN CARBOXYL-TERMINAL HYDROLASE MUG105"/>
    <property type="match status" value="1"/>
</dbReference>
<sequence>MNMDDSSTCPFCFLSLPSSQLQWHANTHFEDDEFRSPPSKKAVSDLHFDTAFGDSNNLCGGDGGGIGRDNGVWLMDEKISHLVDLQIKGEFHNVNGGLMNLLRNCLESEGGNSKSILSGYVDHFQSLKSEDVGWGCGWRNIQMLSSHLLAQKPEAKEVLFGCSGFVPDIPSLQRWLEIAWERGFDEPGSHHFNNSIYGSKRWIGATECAALLRSFGLRARMIDFGPKESESLYLSVPGSSVGEPELVRIDDGRKRKAPSFYGPMDRYLSSQSGGVSQASCGTNAKSCSSLNVNIDKESGGGCMVKSDAKQSKKHQVLMDFVWNYFSNKNSIHFGYRRVVFSEKTPLYFQHDGHSRTIVGIQVKHQRNGILHYNLLVLDPGHSTAAVERSLREKVGWQRFIKRGVHTLRKQQYQLCYVDPGIASEEEMKKLKTMDSVFIQL</sequence>